<dbReference type="Proteomes" id="UP000265566">
    <property type="component" value="Chromosome 4"/>
</dbReference>
<evidence type="ECO:0000313" key="3">
    <source>
        <dbReference type="EnsemblPlants" id="KEH16734"/>
    </source>
</evidence>
<dbReference type="AlphaFoldDB" id="A0A072TGN9"/>
<dbReference type="Gene3D" id="3.80.10.10">
    <property type="entry name" value="Ribonuclease Inhibitor"/>
    <property type="match status" value="1"/>
</dbReference>
<gene>
    <name evidence="1" type="ORF">MTR_0105s0180</name>
    <name evidence="2" type="ORF">MtrunA17_Chr4g0011181</name>
</gene>
<evidence type="ECO:0000313" key="4">
    <source>
        <dbReference type="Proteomes" id="UP000002051"/>
    </source>
</evidence>
<dbReference type="EMBL" id="PSQE01000004">
    <property type="protein sequence ID" value="RHN59246.1"/>
    <property type="molecule type" value="Genomic_DNA"/>
</dbReference>
<dbReference type="EMBL" id="KL402830">
    <property type="protein sequence ID" value="KEH16734.1"/>
    <property type="molecule type" value="Genomic_DNA"/>
</dbReference>
<dbReference type="SUPFAM" id="SSF52047">
    <property type="entry name" value="RNI-like"/>
    <property type="match status" value="1"/>
</dbReference>
<keyword evidence="4" id="KW-1185">Reference proteome</keyword>
<protein>
    <submittedName>
        <fullName evidence="2">Putative leucine-rich repeat domain, L domain-containing protein</fullName>
    </submittedName>
</protein>
<evidence type="ECO:0000313" key="2">
    <source>
        <dbReference type="EMBL" id="RHN59246.1"/>
    </source>
</evidence>
<reference evidence="3" key="3">
    <citation type="submission" date="2015-06" db="UniProtKB">
        <authorList>
            <consortium name="EnsemblPlants"/>
        </authorList>
    </citation>
    <scope>IDENTIFICATION</scope>
    <source>
        <strain evidence="3">cv. Jemalong A17</strain>
    </source>
</reference>
<reference evidence="1 4" key="2">
    <citation type="journal article" date="2014" name="BMC Genomics">
        <title>An improved genome release (version Mt4.0) for the model legume Medicago truncatula.</title>
        <authorList>
            <person name="Tang H."/>
            <person name="Krishnakumar V."/>
            <person name="Bidwell S."/>
            <person name="Rosen B."/>
            <person name="Chan A."/>
            <person name="Zhou S."/>
            <person name="Gentzbittel L."/>
            <person name="Childs K.L."/>
            <person name="Yandell M."/>
            <person name="Gundlach H."/>
            <person name="Mayer K.F."/>
            <person name="Schwartz D.C."/>
            <person name="Town C.D."/>
        </authorList>
    </citation>
    <scope>GENOME REANNOTATION</scope>
    <source>
        <strain evidence="1">A17</strain>
        <strain evidence="3 4">cv. Jemalong A17</strain>
    </source>
</reference>
<dbReference type="PaxDb" id="3880-AES87329"/>
<sequence length="183" mass="21412">MWSNPVHCNDLVNFLYGEELEQLSLAFFKLCMVNLTDHYYVNGKFLFQLFKSCKLLEEAILVKCIHLTEAGVASALLEKSTFWFLSFTLYERQQDYAMLFACIRNCPSLREIIFDYKRWVSRIRSVENYNSLMDIVISPQIKSLSLQGSGALKDKNIKMFSEPPEGLLPQLQADTRREMYHRD</sequence>
<reference evidence="2" key="4">
    <citation type="journal article" date="2018" name="Nat. Plants">
        <title>Whole-genome landscape of Medicago truncatula symbiotic genes.</title>
        <authorList>
            <person name="Pecrix Y."/>
            <person name="Gamas P."/>
            <person name="Carrere S."/>
        </authorList>
    </citation>
    <scope>NUCLEOTIDE SEQUENCE</scope>
    <source>
        <tissue evidence="2">Leaves</tissue>
    </source>
</reference>
<dbReference type="EnsemblPlants" id="KEH16734">
    <property type="protein sequence ID" value="KEH16734"/>
    <property type="gene ID" value="MTR_0105s0180"/>
</dbReference>
<proteinExistence type="predicted"/>
<reference evidence="1 4" key="1">
    <citation type="journal article" date="2011" name="Nature">
        <title>The Medicago genome provides insight into the evolution of rhizobial symbioses.</title>
        <authorList>
            <person name="Young N.D."/>
            <person name="Debelle F."/>
            <person name="Oldroyd G.E."/>
            <person name="Geurts R."/>
            <person name="Cannon S.B."/>
            <person name="Udvardi M.K."/>
            <person name="Benedito V.A."/>
            <person name="Mayer K.F."/>
            <person name="Gouzy J."/>
            <person name="Schoof H."/>
            <person name="Van de Peer Y."/>
            <person name="Proost S."/>
            <person name="Cook D.R."/>
            <person name="Meyers B.C."/>
            <person name="Spannagl M."/>
            <person name="Cheung F."/>
            <person name="De Mita S."/>
            <person name="Krishnakumar V."/>
            <person name="Gundlach H."/>
            <person name="Zhou S."/>
            <person name="Mudge J."/>
            <person name="Bharti A.K."/>
            <person name="Murray J.D."/>
            <person name="Naoumkina M.A."/>
            <person name="Rosen B."/>
            <person name="Silverstein K.A."/>
            <person name="Tang H."/>
            <person name="Rombauts S."/>
            <person name="Zhao P.X."/>
            <person name="Zhou P."/>
            <person name="Barbe V."/>
            <person name="Bardou P."/>
            <person name="Bechner M."/>
            <person name="Bellec A."/>
            <person name="Berger A."/>
            <person name="Berges H."/>
            <person name="Bidwell S."/>
            <person name="Bisseling T."/>
            <person name="Choisne N."/>
            <person name="Couloux A."/>
            <person name="Denny R."/>
            <person name="Deshpande S."/>
            <person name="Dai X."/>
            <person name="Doyle J.J."/>
            <person name="Dudez A.M."/>
            <person name="Farmer A.D."/>
            <person name="Fouteau S."/>
            <person name="Franken C."/>
            <person name="Gibelin C."/>
            <person name="Gish J."/>
            <person name="Goldstein S."/>
            <person name="Gonzalez A.J."/>
            <person name="Green P.J."/>
            <person name="Hallab A."/>
            <person name="Hartog M."/>
            <person name="Hua A."/>
            <person name="Humphray S.J."/>
            <person name="Jeong D.H."/>
            <person name="Jing Y."/>
            <person name="Jocker A."/>
            <person name="Kenton S.M."/>
            <person name="Kim D.J."/>
            <person name="Klee K."/>
            <person name="Lai H."/>
            <person name="Lang C."/>
            <person name="Lin S."/>
            <person name="Macmil S.L."/>
            <person name="Magdelenat G."/>
            <person name="Matthews L."/>
            <person name="McCorrison J."/>
            <person name="Monaghan E.L."/>
            <person name="Mun J.H."/>
            <person name="Najar F.Z."/>
            <person name="Nicholson C."/>
            <person name="Noirot C."/>
            <person name="O'Bleness M."/>
            <person name="Paule C.R."/>
            <person name="Poulain J."/>
            <person name="Prion F."/>
            <person name="Qin B."/>
            <person name="Qu C."/>
            <person name="Retzel E.F."/>
            <person name="Riddle C."/>
            <person name="Sallet E."/>
            <person name="Samain S."/>
            <person name="Samson N."/>
            <person name="Sanders I."/>
            <person name="Saurat O."/>
            <person name="Scarpelli C."/>
            <person name="Schiex T."/>
            <person name="Segurens B."/>
            <person name="Severin A.J."/>
            <person name="Sherrier D.J."/>
            <person name="Shi R."/>
            <person name="Sims S."/>
            <person name="Singer S.R."/>
            <person name="Sinharoy S."/>
            <person name="Sterck L."/>
            <person name="Viollet A."/>
            <person name="Wang B.B."/>
            <person name="Wang K."/>
            <person name="Wang M."/>
            <person name="Wang X."/>
            <person name="Warfsmann J."/>
            <person name="Weissenbach J."/>
            <person name="White D.D."/>
            <person name="White J.D."/>
            <person name="Wiley G.B."/>
            <person name="Wincker P."/>
            <person name="Xing Y."/>
            <person name="Yang L."/>
            <person name="Yao Z."/>
            <person name="Ying F."/>
            <person name="Zhai J."/>
            <person name="Zhou L."/>
            <person name="Zuber A."/>
            <person name="Denarie J."/>
            <person name="Dixon R.A."/>
            <person name="May G.D."/>
            <person name="Schwartz D.C."/>
            <person name="Rogers J."/>
            <person name="Quetier F."/>
            <person name="Town C.D."/>
            <person name="Roe B.A."/>
        </authorList>
    </citation>
    <scope>NUCLEOTIDE SEQUENCE [LARGE SCALE GENOMIC DNA]</scope>
    <source>
        <strain evidence="1">A17</strain>
        <strain evidence="3 4">cv. Jemalong A17</strain>
    </source>
</reference>
<accession>A0A072TGN9</accession>
<dbReference type="HOGENOM" id="CLU_1477291_0_0_1"/>
<name>A0A072TGN9_MEDTR</name>
<dbReference type="Proteomes" id="UP000002051">
    <property type="component" value="Unassembled WGS sequence"/>
</dbReference>
<organism evidence="1 4">
    <name type="scientific">Medicago truncatula</name>
    <name type="common">Barrel medic</name>
    <name type="synonym">Medicago tribuloides</name>
    <dbReference type="NCBI Taxonomy" id="3880"/>
    <lineage>
        <taxon>Eukaryota</taxon>
        <taxon>Viridiplantae</taxon>
        <taxon>Streptophyta</taxon>
        <taxon>Embryophyta</taxon>
        <taxon>Tracheophyta</taxon>
        <taxon>Spermatophyta</taxon>
        <taxon>Magnoliopsida</taxon>
        <taxon>eudicotyledons</taxon>
        <taxon>Gunneridae</taxon>
        <taxon>Pentapetalae</taxon>
        <taxon>rosids</taxon>
        <taxon>fabids</taxon>
        <taxon>Fabales</taxon>
        <taxon>Fabaceae</taxon>
        <taxon>Papilionoideae</taxon>
        <taxon>50 kb inversion clade</taxon>
        <taxon>NPAAA clade</taxon>
        <taxon>Hologalegina</taxon>
        <taxon>IRL clade</taxon>
        <taxon>Trifolieae</taxon>
        <taxon>Medicago</taxon>
    </lineage>
</organism>
<dbReference type="Gramene" id="rna21249">
    <property type="protein sequence ID" value="RHN59246.1"/>
    <property type="gene ID" value="gene21249"/>
</dbReference>
<dbReference type="InterPro" id="IPR032675">
    <property type="entry name" value="LRR_dom_sf"/>
</dbReference>
<evidence type="ECO:0000313" key="1">
    <source>
        <dbReference type="EMBL" id="KEH16734.1"/>
    </source>
</evidence>